<organism evidence="1">
    <name type="scientific">marine metagenome</name>
    <dbReference type="NCBI Taxonomy" id="408172"/>
    <lineage>
        <taxon>unclassified sequences</taxon>
        <taxon>metagenomes</taxon>
        <taxon>ecological metagenomes</taxon>
    </lineage>
</organism>
<dbReference type="Pfam" id="PF10084">
    <property type="entry name" value="DUF2322"/>
    <property type="match status" value="1"/>
</dbReference>
<evidence type="ECO:0000313" key="1">
    <source>
        <dbReference type="EMBL" id="SVD61435.1"/>
    </source>
</evidence>
<gene>
    <name evidence="1" type="ORF">METZ01_LOCUS414289</name>
</gene>
<dbReference type="AlphaFoldDB" id="A0A382WSR6"/>
<accession>A0A382WSR6</accession>
<dbReference type="EMBL" id="UINC01161953">
    <property type="protein sequence ID" value="SVD61435.1"/>
    <property type="molecule type" value="Genomic_DNA"/>
</dbReference>
<proteinExistence type="predicted"/>
<name>A0A382WSR6_9ZZZZ</name>
<sequence>MGQFEENLKKLPKAEEVLLMRLFDEKDQLLSLIPNVAGKNAALRVFCTIAGDKGWIDSDSAKEGLELFGEYVGKAQSHPGRHKKLELLMNLKPGQNLWVEKLTSTHKNLLQNIS</sequence>
<reference evidence="1" key="1">
    <citation type="submission" date="2018-05" db="EMBL/GenBank/DDBJ databases">
        <authorList>
            <person name="Lanie J.A."/>
            <person name="Ng W.-L."/>
            <person name="Kazmierczak K.M."/>
            <person name="Andrzejewski T.M."/>
            <person name="Davidsen T.M."/>
            <person name="Wayne K.J."/>
            <person name="Tettelin H."/>
            <person name="Glass J.I."/>
            <person name="Rusch D."/>
            <person name="Podicherti R."/>
            <person name="Tsui H.-C.T."/>
            <person name="Winkler M.E."/>
        </authorList>
    </citation>
    <scope>NUCLEOTIDE SEQUENCE</scope>
</reference>
<feature type="non-terminal residue" evidence="1">
    <location>
        <position position="114"/>
    </location>
</feature>
<protein>
    <submittedName>
        <fullName evidence="1">Uncharacterized protein</fullName>
    </submittedName>
</protein>
<dbReference type="InterPro" id="IPR016755">
    <property type="entry name" value="UCP019302"/>
</dbReference>